<feature type="transmembrane region" description="Helical" evidence="8">
    <location>
        <begin position="253"/>
        <end position="272"/>
    </location>
</feature>
<dbReference type="Pfam" id="PF09594">
    <property type="entry name" value="GT87"/>
    <property type="match status" value="1"/>
</dbReference>
<feature type="transmembrane region" description="Helical" evidence="8">
    <location>
        <begin position="102"/>
        <end position="122"/>
    </location>
</feature>
<name>A0ABT5HC13_9BACE</name>
<evidence type="ECO:0000256" key="3">
    <source>
        <dbReference type="ARBA" id="ARBA00022679"/>
    </source>
</evidence>
<evidence type="ECO:0000256" key="4">
    <source>
        <dbReference type="ARBA" id="ARBA00022692"/>
    </source>
</evidence>
<gene>
    <name evidence="9" type="ORF">PQG98_17105</name>
</gene>
<keyword evidence="3" id="KW-0808">Transferase</keyword>
<reference evidence="9 10" key="1">
    <citation type="submission" date="2023-01" db="EMBL/GenBank/DDBJ databases">
        <title>Exploring GABA producing Bacteroides strains toward improving mental health.</title>
        <authorList>
            <person name="Yousuf B."/>
            <person name="Bouhlel N.E."/>
            <person name="Mottawea W."/>
            <person name="Hammami R."/>
        </authorList>
    </citation>
    <scope>NUCLEOTIDE SEQUENCE [LARGE SCALE GENOMIC DNA]</scope>
    <source>
        <strain evidence="9 10">UO.H1054</strain>
    </source>
</reference>
<protein>
    <submittedName>
        <fullName evidence="9">Glycosyltransferase family 87 protein</fullName>
    </submittedName>
</protein>
<comment type="subcellular location">
    <subcellularLocation>
        <location evidence="1">Cell membrane</location>
        <topology evidence="1">Multi-pass membrane protein</topology>
    </subcellularLocation>
</comment>
<comment type="similarity">
    <text evidence="7">Belongs to the glycosyltransferase 87 family.</text>
</comment>
<feature type="transmembrane region" description="Helical" evidence="8">
    <location>
        <begin position="349"/>
        <end position="366"/>
    </location>
</feature>
<feature type="transmembrane region" description="Helical" evidence="8">
    <location>
        <begin position="372"/>
        <end position="393"/>
    </location>
</feature>
<keyword evidence="2" id="KW-1003">Cell membrane</keyword>
<dbReference type="Proteomes" id="UP001215398">
    <property type="component" value="Unassembled WGS sequence"/>
</dbReference>
<evidence type="ECO:0000256" key="1">
    <source>
        <dbReference type="ARBA" id="ARBA00004651"/>
    </source>
</evidence>
<accession>A0ABT5HC13</accession>
<evidence type="ECO:0000256" key="2">
    <source>
        <dbReference type="ARBA" id="ARBA00022475"/>
    </source>
</evidence>
<evidence type="ECO:0000256" key="5">
    <source>
        <dbReference type="ARBA" id="ARBA00022989"/>
    </source>
</evidence>
<comment type="caution">
    <text evidence="9">The sequence shown here is derived from an EMBL/GenBank/DDBJ whole genome shotgun (WGS) entry which is preliminary data.</text>
</comment>
<keyword evidence="6 8" id="KW-0472">Membrane</keyword>
<evidence type="ECO:0000256" key="6">
    <source>
        <dbReference type="ARBA" id="ARBA00023136"/>
    </source>
</evidence>
<dbReference type="RefSeq" id="WP_272721082.1">
    <property type="nucleotide sequence ID" value="NZ_JAQPYS010000086.1"/>
</dbReference>
<dbReference type="EMBL" id="JAQPYS010000086">
    <property type="protein sequence ID" value="MDC7138045.1"/>
    <property type="molecule type" value="Genomic_DNA"/>
</dbReference>
<organism evidence="9 10">
    <name type="scientific">Bacteroides zhangwenhongii</name>
    <dbReference type="NCBI Taxonomy" id="2650157"/>
    <lineage>
        <taxon>Bacteria</taxon>
        <taxon>Pseudomonadati</taxon>
        <taxon>Bacteroidota</taxon>
        <taxon>Bacteroidia</taxon>
        <taxon>Bacteroidales</taxon>
        <taxon>Bacteroidaceae</taxon>
        <taxon>Bacteroides</taxon>
    </lineage>
</organism>
<keyword evidence="10" id="KW-1185">Reference proteome</keyword>
<sequence length="402" mass="47213">MIKNKSLVFYRMMYCLIFLFLILLILHPKGEQLNVFFFKTNDFFADFFNVLRYISERDPYHNEINGLGEKCYFPLAYLLLYPFSCLDNYASMSLADCWHSDMAIISCVLFAVLSCLVFIHSLSVLIKDKIGWQIYLVLLFSYIFLFSIERGNFIILTASTINYYLAFYKSKDVHLRYWALIALCIATALKVYPVMLGLLLLKEKRYCDILVCIIITAGLVFLPFLFFERGFDNVTQLWDNIQMNSDFYSLYRIYPRYSLPSLLYVVLTFTSVPETTISLLLIVSRVLIALWVLFSLYLAIKENNLWKSLSLLIMILIFLPTNSALYCGLYFFPIIILFLQKKEKSRYDWIYIVLFCIFLSPVQIMVEDFSISYILSNLALLIFWGIISITSYIDISKKRRLL</sequence>
<evidence type="ECO:0000256" key="8">
    <source>
        <dbReference type="SAM" id="Phobius"/>
    </source>
</evidence>
<keyword evidence="5 8" id="KW-1133">Transmembrane helix</keyword>
<feature type="transmembrane region" description="Helical" evidence="8">
    <location>
        <begin position="312"/>
        <end position="337"/>
    </location>
</feature>
<feature type="transmembrane region" description="Helical" evidence="8">
    <location>
        <begin position="208"/>
        <end position="227"/>
    </location>
</feature>
<keyword evidence="4 8" id="KW-0812">Transmembrane</keyword>
<dbReference type="InterPro" id="IPR018584">
    <property type="entry name" value="GT87"/>
</dbReference>
<evidence type="ECO:0000313" key="10">
    <source>
        <dbReference type="Proteomes" id="UP001215398"/>
    </source>
</evidence>
<feature type="transmembrane region" description="Helical" evidence="8">
    <location>
        <begin position="177"/>
        <end position="201"/>
    </location>
</feature>
<evidence type="ECO:0000313" key="9">
    <source>
        <dbReference type="EMBL" id="MDC7138045.1"/>
    </source>
</evidence>
<feature type="transmembrane region" description="Helical" evidence="8">
    <location>
        <begin position="279"/>
        <end position="300"/>
    </location>
</feature>
<proteinExistence type="inferred from homology"/>
<feature type="transmembrane region" description="Helical" evidence="8">
    <location>
        <begin position="134"/>
        <end position="165"/>
    </location>
</feature>
<evidence type="ECO:0000256" key="7">
    <source>
        <dbReference type="ARBA" id="ARBA00024033"/>
    </source>
</evidence>